<accession>A0ABX7SMF0</accession>
<keyword evidence="2" id="KW-1185">Reference proteome</keyword>
<gene>
    <name evidence="1" type="ORF">IFE19_01240</name>
</gene>
<name>A0ABX7SMF0_9CAUL</name>
<sequence>MTPREKVAAVVLDAAAEYLVQQYGASHGLDHEVDRTRIMSAIPNDAILNALASGSGDHAELEVVGWMIEDLILPQQTFTTDDDYARHRAAYRYEGEVTATVEPLVTAASAEARMTELRSAYCAAESDAMTLRKRATQAERQRDELRKALEPFAEAAESLDDETGDHDHIWELPAAMSIDAGHLRTARALLANQGADQ</sequence>
<evidence type="ECO:0000313" key="1">
    <source>
        <dbReference type="EMBL" id="QTC88060.1"/>
    </source>
</evidence>
<reference evidence="1 2" key="1">
    <citation type="submission" date="2020-09" db="EMBL/GenBank/DDBJ databases">
        <title>Brevundimonas sp. LVF1 isolated from an oligotrophic pond in Goettingen, Germany.</title>
        <authorList>
            <person name="Friedrich I."/>
            <person name="Klassen A."/>
            <person name="Neubauer H."/>
            <person name="Schneider D."/>
            <person name="Hertel R."/>
            <person name="Daniel R."/>
        </authorList>
    </citation>
    <scope>NUCLEOTIDE SEQUENCE [LARGE SCALE GENOMIC DNA]</scope>
    <source>
        <strain evidence="1 2">LVF1</strain>
    </source>
</reference>
<proteinExistence type="predicted"/>
<protein>
    <submittedName>
        <fullName evidence="1">Uncharacterized protein</fullName>
    </submittedName>
</protein>
<evidence type="ECO:0000313" key="2">
    <source>
        <dbReference type="Proteomes" id="UP000663942"/>
    </source>
</evidence>
<dbReference type="EMBL" id="CP062006">
    <property type="protein sequence ID" value="QTC88060.1"/>
    <property type="molecule type" value="Genomic_DNA"/>
</dbReference>
<dbReference type="Proteomes" id="UP000663942">
    <property type="component" value="Chromosome"/>
</dbReference>
<dbReference type="RefSeq" id="WP_207825002.1">
    <property type="nucleotide sequence ID" value="NZ_CP062006.1"/>
</dbReference>
<organism evidence="1 2">
    <name type="scientific">Brevundimonas pondensis</name>
    <dbReference type="NCBI Taxonomy" id="2774189"/>
    <lineage>
        <taxon>Bacteria</taxon>
        <taxon>Pseudomonadati</taxon>
        <taxon>Pseudomonadota</taxon>
        <taxon>Alphaproteobacteria</taxon>
        <taxon>Caulobacterales</taxon>
        <taxon>Caulobacteraceae</taxon>
        <taxon>Brevundimonas</taxon>
    </lineage>
</organism>